<feature type="transmembrane region" description="Helical" evidence="2">
    <location>
        <begin position="166"/>
        <end position="187"/>
    </location>
</feature>
<feature type="transmembrane region" description="Helical" evidence="2">
    <location>
        <begin position="516"/>
        <end position="536"/>
    </location>
</feature>
<evidence type="ECO:0000313" key="4">
    <source>
        <dbReference type="Proteomes" id="UP000179840"/>
    </source>
</evidence>
<feature type="transmembrane region" description="Helical" evidence="2">
    <location>
        <begin position="375"/>
        <end position="397"/>
    </location>
</feature>
<evidence type="ECO:0000256" key="2">
    <source>
        <dbReference type="SAM" id="Phobius"/>
    </source>
</evidence>
<feature type="compositionally biased region" description="Polar residues" evidence="1">
    <location>
        <begin position="555"/>
        <end position="567"/>
    </location>
</feature>
<sequence>MNAVKVDKVVKTPQQGGLRQAMAWLHTWSGLWISWLLFAIFLTGTLAVFDDPIGHWMTPEHALEEAAHANDPPLPKVTDRAHRLELALDFMAKEHPQADMWEIWPVQRPGHGLSAYWFQPSGGYGSADLDPLTGAVVDHAREATERETIGGHHFVDFHYELHAGRIGVWIVGITTMIMLVALVSGVITHKRIFKDFFTFRPAKGQRSWLDAHNAVAVLTLPFQFMIAYTGLAFFSDDYVPAPVVAQYGMDNPKRAFLADWNDAGKPVKTGQPLAIPALESFAQRAEQAIGQEIRAVVLDNPNDASMRVCMYGWNEDTELLTRLSANTGRACYALATGEQVAVRLPGESDTGGAGLTRSVMSNLHMVGFGGTPMRWLYFFCGLAGTAMMGTGAIMFLVKRRQKSGGEFGANTQRVYRVIACLNVAAIAGLSIACVGFLWANRLIPVGIEHRAGWEVRAFFGVWFLMLVHACLRAEKRAWIEQLGLLAALCLLLPVLNVLSTGDNLAAQVARGDWESAGVELCSMAFGLLAAWGAWKVHKRKEKPLKKAAARENAAPTASLQVNPEGQS</sequence>
<dbReference type="InterPro" id="IPR005625">
    <property type="entry name" value="PepSY-ass_TM"/>
</dbReference>
<feature type="transmembrane region" description="Helical" evidence="2">
    <location>
        <begin position="451"/>
        <end position="471"/>
    </location>
</feature>
<dbReference type="AlphaFoldDB" id="A0A1S1UDB1"/>
<dbReference type="Proteomes" id="UP000179840">
    <property type="component" value="Unassembled WGS sequence"/>
</dbReference>
<evidence type="ECO:0000313" key="3">
    <source>
        <dbReference type="EMBL" id="OHV98316.1"/>
    </source>
</evidence>
<feature type="transmembrane region" description="Helical" evidence="2">
    <location>
        <begin position="21"/>
        <end position="49"/>
    </location>
</feature>
<keyword evidence="2" id="KW-0472">Membrane</keyword>
<keyword evidence="2" id="KW-0812">Transmembrane</keyword>
<reference evidence="3 4" key="1">
    <citation type="submission" date="2015-06" db="EMBL/GenBank/DDBJ databases">
        <title>Draft genome sequencing of a biphenyl-degrading bacterium, Janthinobacterium lividum MEG1.</title>
        <authorList>
            <person name="Shimodaira J."/>
            <person name="Hatta T."/>
        </authorList>
    </citation>
    <scope>NUCLEOTIDE SEQUENCE [LARGE SCALE GENOMIC DNA]</scope>
    <source>
        <strain evidence="3 4">MEG1</strain>
    </source>
</reference>
<keyword evidence="2" id="KW-1133">Transmembrane helix</keyword>
<protein>
    <submittedName>
        <fullName evidence="3">Peptidase</fullName>
    </submittedName>
</protein>
<proteinExistence type="predicted"/>
<evidence type="ECO:0000256" key="1">
    <source>
        <dbReference type="SAM" id="MobiDB-lite"/>
    </source>
</evidence>
<feature type="transmembrane region" description="Helical" evidence="2">
    <location>
        <begin position="208"/>
        <end position="234"/>
    </location>
</feature>
<feature type="region of interest" description="Disordered" evidence="1">
    <location>
        <begin position="545"/>
        <end position="567"/>
    </location>
</feature>
<accession>A0A1S1UDB1</accession>
<feature type="transmembrane region" description="Helical" evidence="2">
    <location>
        <begin position="478"/>
        <end position="496"/>
    </location>
</feature>
<gene>
    <name evidence="3" type="ORF">AKG95_03470</name>
</gene>
<name>A0A1S1UDB1_9BURK</name>
<dbReference type="EMBL" id="LFKP01000003">
    <property type="protein sequence ID" value="OHV98316.1"/>
    <property type="molecule type" value="Genomic_DNA"/>
</dbReference>
<dbReference type="PANTHER" id="PTHR34219">
    <property type="entry name" value="IRON-REGULATED INNER MEMBRANE PROTEIN-RELATED"/>
    <property type="match status" value="1"/>
</dbReference>
<dbReference type="RefSeq" id="WP_071075501.1">
    <property type="nucleotide sequence ID" value="NZ_LFKP01000003.1"/>
</dbReference>
<feature type="transmembrane region" description="Helical" evidence="2">
    <location>
        <begin position="417"/>
        <end position="439"/>
    </location>
</feature>
<comment type="caution">
    <text evidence="3">The sequence shown here is derived from an EMBL/GenBank/DDBJ whole genome shotgun (WGS) entry which is preliminary data.</text>
</comment>
<organism evidence="3 4">
    <name type="scientific">Janthinobacterium lividum</name>
    <dbReference type="NCBI Taxonomy" id="29581"/>
    <lineage>
        <taxon>Bacteria</taxon>
        <taxon>Pseudomonadati</taxon>
        <taxon>Pseudomonadota</taxon>
        <taxon>Betaproteobacteria</taxon>
        <taxon>Burkholderiales</taxon>
        <taxon>Oxalobacteraceae</taxon>
        <taxon>Janthinobacterium</taxon>
    </lineage>
</organism>
<dbReference type="PANTHER" id="PTHR34219:SF4">
    <property type="entry name" value="PEPSY DOMAIN-CONTAINING PROTEIN"/>
    <property type="match status" value="1"/>
</dbReference>
<dbReference type="Pfam" id="PF03929">
    <property type="entry name" value="PepSY_TM"/>
    <property type="match status" value="1"/>
</dbReference>